<protein>
    <submittedName>
        <fullName evidence="1">Uncharacterized protein</fullName>
    </submittedName>
</protein>
<proteinExistence type="predicted"/>
<dbReference type="AlphaFoldDB" id="C4Y8U3"/>
<evidence type="ECO:0000313" key="1">
    <source>
        <dbReference type="EMBL" id="EEQ40493.1"/>
    </source>
</evidence>
<dbReference type="HOGENOM" id="CLU_1454234_0_0_1"/>
<dbReference type="Proteomes" id="UP000007703">
    <property type="component" value="Unassembled WGS sequence"/>
</dbReference>
<accession>C4Y8U3</accession>
<organism evidence="1 2">
    <name type="scientific">Clavispora lusitaniae (strain ATCC 42720)</name>
    <name type="common">Yeast</name>
    <name type="synonym">Candida lusitaniae</name>
    <dbReference type="NCBI Taxonomy" id="306902"/>
    <lineage>
        <taxon>Eukaryota</taxon>
        <taxon>Fungi</taxon>
        <taxon>Dikarya</taxon>
        <taxon>Ascomycota</taxon>
        <taxon>Saccharomycotina</taxon>
        <taxon>Pichiomycetes</taxon>
        <taxon>Metschnikowiaceae</taxon>
        <taxon>Clavispora</taxon>
    </lineage>
</organism>
<dbReference type="KEGG" id="clu:CLUG_04621"/>
<dbReference type="VEuPathDB" id="FungiDB:CLUG_04621"/>
<gene>
    <name evidence="1" type="ORF">CLUG_04621</name>
</gene>
<evidence type="ECO:0000313" key="2">
    <source>
        <dbReference type="Proteomes" id="UP000007703"/>
    </source>
</evidence>
<dbReference type="EMBL" id="CH408080">
    <property type="protein sequence ID" value="EEQ40493.1"/>
    <property type="molecule type" value="Genomic_DNA"/>
</dbReference>
<name>C4Y8U3_CLAL4</name>
<dbReference type="InParanoid" id="C4Y8U3"/>
<reference evidence="1 2" key="1">
    <citation type="journal article" date="2009" name="Nature">
        <title>Evolution of pathogenicity and sexual reproduction in eight Candida genomes.</title>
        <authorList>
            <person name="Butler G."/>
            <person name="Rasmussen M.D."/>
            <person name="Lin M.F."/>
            <person name="Santos M.A."/>
            <person name="Sakthikumar S."/>
            <person name="Munro C.A."/>
            <person name="Rheinbay E."/>
            <person name="Grabherr M."/>
            <person name="Forche A."/>
            <person name="Reedy J.L."/>
            <person name="Agrafioti I."/>
            <person name="Arnaud M.B."/>
            <person name="Bates S."/>
            <person name="Brown A.J."/>
            <person name="Brunke S."/>
            <person name="Costanzo M.C."/>
            <person name="Fitzpatrick D.A."/>
            <person name="de Groot P.W."/>
            <person name="Harris D."/>
            <person name="Hoyer L.L."/>
            <person name="Hube B."/>
            <person name="Klis F.M."/>
            <person name="Kodira C."/>
            <person name="Lennard N."/>
            <person name="Logue M.E."/>
            <person name="Martin R."/>
            <person name="Neiman A.M."/>
            <person name="Nikolaou E."/>
            <person name="Quail M.A."/>
            <person name="Quinn J."/>
            <person name="Santos M.C."/>
            <person name="Schmitzberger F.F."/>
            <person name="Sherlock G."/>
            <person name="Shah P."/>
            <person name="Silverstein K.A."/>
            <person name="Skrzypek M.S."/>
            <person name="Soll D."/>
            <person name="Staggs R."/>
            <person name="Stansfield I."/>
            <person name="Stumpf M.P."/>
            <person name="Sudbery P.E."/>
            <person name="Srikantha T."/>
            <person name="Zeng Q."/>
            <person name="Berman J."/>
            <person name="Berriman M."/>
            <person name="Heitman J."/>
            <person name="Gow N.A."/>
            <person name="Lorenz M.C."/>
            <person name="Birren B.W."/>
            <person name="Kellis M."/>
            <person name="Cuomo C.A."/>
        </authorList>
    </citation>
    <scope>NUCLEOTIDE SEQUENCE [LARGE SCALE GENOMIC DNA]</scope>
    <source>
        <strain evidence="1 2">ATCC 42720</strain>
    </source>
</reference>
<sequence length="186" mass="20198">MHERSLIKYKFSRQLRIALINALDVPIRSSSNTPSKSLVVTMLPVSISRYRKPLSPRVEISELCLEELSFAGEAFPASPPSDAPDVIHEYFFLEGFMVIMAAVALAARCNVSSAPTLFPVSGATSSDFSSPRANLLATLLSSCSFCLRAKLRNSLDTSDLCRGGMLLGFPPEFPFLLLNAGIPLLS</sequence>